<dbReference type="Proteomes" id="UP001501371">
    <property type="component" value="Unassembled WGS sequence"/>
</dbReference>
<gene>
    <name evidence="3" type="ORF">GCM10009654_45330</name>
</gene>
<feature type="region of interest" description="Disordered" evidence="2">
    <location>
        <begin position="408"/>
        <end position="445"/>
    </location>
</feature>
<comment type="caution">
    <text evidence="3">The sequence shown here is derived from an EMBL/GenBank/DDBJ whole genome shotgun (WGS) entry which is preliminary data.</text>
</comment>
<evidence type="ECO:0000256" key="2">
    <source>
        <dbReference type="SAM" id="MobiDB-lite"/>
    </source>
</evidence>
<evidence type="ECO:0000313" key="3">
    <source>
        <dbReference type="EMBL" id="GAA1182923.1"/>
    </source>
</evidence>
<dbReference type="CDD" id="cd20623">
    <property type="entry name" value="CYP_unk"/>
    <property type="match status" value="1"/>
</dbReference>
<dbReference type="InterPro" id="IPR036396">
    <property type="entry name" value="Cyt_P450_sf"/>
</dbReference>
<dbReference type="PANTHER" id="PTHR46696">
    <property type="entry name" value="P450, PUTATIVE (EUROFUNG)-RELATED"/>
    <property type="match status" value="1"/>
</dbReference>
<dbReference type="EMBL" id="BAAAKV010000043">
    <property type="protein sequence ID" value="GAA1182923.1"/>
    <property type="molecule type" value="Genomic_DNA"/>
</dbReference>
<feature type="region of interest" description="Disordered" evidence="2">
    <location>
        <begin position="1"/>
        <end position="24"/>
    </location>
</feature>
<name>A0ABN1UYY3_9ACTN</name>
<dbReference type="SUPFAM" id="SSF48264">
    <property type="entry name" value="Cytochrome P450"/>
    <property type="match status" value="1"/>
</dbReference>
<reference evidence="3 4" key="1">
    <citation type="journal article" date="2019" name="Int. J. Syst. Evol. Microbiol.">
        <title>The Global Catalogue of Microorganisms (GCM) 10K type strain sequencing project: providing services to taxonomists for standard genome sequencing and annotation.</title>
        <authorList>
            <consortium name="The Broad Institute Genomics Platform"/>
            <consortium name="The Broad Institute Genome Sequencing Center for Infectious Disease"/>
            <person name="Wu L."/>
            <person name="Ma J."/>
        </authorList>
    </citation>
    <scope>NUCLEOTIDE SEQUENCE [LARGE SCALE GENOMIC DNA]</scope>
    <source>
        <strain evidence="3 4">JCM 12696</strain>
    </source>
</reference>
<feature type="compositionally biased region" description="Low complexity" evidence="2">
    <location>
        <begin position="417"/>
        <end position="431"/>
    </location>
</feature>
<accession>A0ABN1UYY3</accession>
<dbReference type="InterPro" id="IPR002397">
    <property type="entry name" value="Cyt_P450_B"/>
</dbReference>
<proteinExistence type="inferred from homology"/>
<sequence length="453" mass="48977">MQSPADRPTPPPGCPAHENGQNRRTPLYTGALSADSAGVYDRLRKFGPAAPVELAPGVEASLVTDYAAALHVLQNPDMFPRDARRWRALNEGRVPADSPVRPMMEYLPGPLMADGAEHLRLRQAMTDSLARVDTHRLTRLVDRSTKFLISQFEAQGRVDLVGNYAQLVPLLVFNELFGCPGEIGDRVVYGISGMFDGANADEAKQILIGALAELVQLKHSKPGDDITSWLLEHPAALTDEEMIPQLIQLMGAGMQPLADLIASALLVILRPDDQNGGELLVEDAIDSVLWNNPPIANYAAHYPVQDVDLGGSKLDAGDPVLISFAAANSDPSLSTSRQTLSRRAHLAWGAGPHACPAKDPARLITARAIEILLNQLPDLELAVDQDKLVFTPGPFHVAVTELPARFTRPVREEARPTPRAAAAPGSSGPQREQTSAAPQQKGFWSGFLSWWKG</sequence>
<keyword evidence="4" id="KW-1185">Reference proteome</keyword>
<dbReference type="RefSeq" id="WP_344279710.1">
    <property type="nucleotide sequence ID" value="NZ_BAAAKV010000043.1"/>
</dbReference>
<evidence type="ECO:0000256" key="1">
    <source>
        <dbReference type="ARBA" id="ARBA00010617"/>
    </source>
</evidence>
<comment type="similarity">
    <text evidence="1">Belongs to the cytochrome P450 family.</text>
</comment>
<dbReference type="PRINTS" id="PR00359">
    <property type="entry name" value="BP450"/>
</dbReference>
<dbReference type="Gene3D" id="1.10.630.10">
    <property type="entry name" value="Cytochrome P450"/>
    <property type="match status" value="1"/>
</dbReference>
<dbReference type="PANTHER" id="PTHR46696:SF1">
    <property type="entry name" value="CYTOCHROME P450 YJIB-RELATED"/>
    <property type="match status" value="1"/>
</dbReference>
<organism evidence="3 4">
    <name type="scientific">Streptomyces hebeiensis</name>
    <dbReference type="NCBI Taxonomy" id="229486"/>
    <lineage>
        <taxon>Bacteria</taxon>
        <taxon>Bacillati</taxon>
        <taxon>Actinomycetota</taxon>
        <taxon>Actinomycetes</taxon>
        <taxon>Kitasatosporales</taxon>
        <taxon>Streptomycetaceae</taxon>
        <taxon>Streptomyces</taxon>
    </lineage>
</organism>
<evidence type="ECO:0000313" key="4">
    <source>
        <dbReference type="Proteomes" id="UP001501371"/>
    </source>
</evidence>
<protein>
    <submittedName>
        <fullName evidence="3">Cytochrome P450</fullName>
    </submittedName>
</protein>